<proteinExistence type="predicted"/>
<comment type="caution">
    <text evidence="1">The sequence shown here is derived from an EMBL/GenBank/DDBJ whole genome shotgun (WGS) entry which is preliminary data.</text>
</comment>
<gene>
    <name evidence="1" type="ORF">EV696_10210</name>
</gene>
<reference evidence="1 2" key="1">
    <citation type="submission" date="2019-03" db="EMBL/GenBank/DDBJ databases">
        <title>Genomic Encyclopedia of Type Strains, Phase IV (KMG-IV): sequencing the most valuable type-strain genomes for metagenomic binning, comparative biology and taxonomic classification.</title>
        <authorList>
            <person name="Goeker M."/>
        </authorList>
    </citation>
    <scope>NUCLEOTIDE SEQUENCE [LARGE SCALE GENOMIC DNA]</scope>
    <source>
        <strain evidence="1 2">DSM 103792</strain>
    </source>
</reference>
<keyword evidence="2" id="KW-1185">Reference proteome</keyword>
<organism evidence="1 2">
    <name type="scientific">Permianibacter aggregans</name>
    <dbReference type="NCBI Taxonomy" id="1510150"/>
    <lineage>
        <taxon>Bacteria</taxon>
        <taxon>Pseudomonadati</taxon>
        <taxon>Pseudomonadota</taxon>
        <taxon>Gammaproteobacteria</taxon>
        <taxon>Pseudomonadales</taxon>
        <taxon>Pseudomonadaceae</taxon>
        <taxon>Permianibacter</taxon>
    </lineage>
</organism>
<dbReference type="Proteomes" id="UP000295375">
    <property type="component" value="Unassembled WGS sequence"/>
</dbReference>
<dbReference type="OrthoDB" id="6958576at2"/>
<dbReference type="EMBL" id="SNYM01000002">
    <property type="protein sequence ID" value="TDQ50331.1"/>
    <property type="molecule type" value="Genomic_DNA"/>
</dbReference>
<accession>A0A4R6UT54</accession>
<evidence type="ECO:0000313" key="1">
    <source>
        <dbReference type="EMBL" id="TDQ50331.1"/>
    </source>
</evidence>
<dbReference type="AlphaFoldDB" id="A0A4R6UT54"/>
<protein>
    <submittedName>
        <fullName evidence="1">Uncharacterized protein</fullName>
    </submittedName>
</protein>
<name>A0A4R6UT54_9GAMM</name>
<dbReference type="RefSeq" id="WP_133587404.1">
    <property type="nucleotide sequence ID" value="NZ_CP037953.1"/>
</dbReference>
<sequence length="131" mass="15226">MSDIYIEDFNRDVAMILHRLYNFFPKPSAIYIDEIAGIDNPDEFGVASERHQRCMGAMMWLAEEGIIRFRDTIGIEGLDAAVLTLRGYRVLHAPDIHSQQPMMIYALREALRERDSEAVKRCINRLFELIH</sequence>
<evidence type="ECO:0000313" key="2">
    <source>
        <dbReference type="Proteomes" id="UP000295375"/>
    </source>
</evidence>